<dbReference type="PANTHER" id="PTHR31663">
    <property type="entry name" value="COILED-COIL DOMAIN-CONTAINING PROTEIN 3"/>
    <property type="match status" value="1"/>
</dbReference>
<evidence type="ECO:0000313" key="3">
    <source>
        <dbReference type="EMBL" id="MEQ2170882.1"/>
    </source>
</evidence>
<reference evidence="3 4" key="1">
    <citation type="submission" date="2021-06" db="EMBL/GenBank/DDBJ databases">
        <authorList>
            <person name="Palmer J.M."/>
        </authorList>
    </citation>
    <scope>NUCLEOTIDE SEQUENCE [LARGE SCALE GENOMIC DNA]</scope>
    <source>
        <strain evidence="3 4">GA_2019</strain>
        <tissue evidence="3">Muscle</tissue>
    </source>
</reference>
<feature type="region of interest" description="Disordered" evidence="2">
    <location>
        <begin position="70"/>
        <end position="94"/>
    </location>
</feature>
<sequence length="94" mass="10800">LALFEEEERGRRLQARLAAAERRNRQLKERVGKVKRSLRNARKAAHKAEQEVLELHEKLKAAERQAGHHLNAVMQEEPPFGGLTSAAIRDRMQL</sequence>
<evidence type="ECO:0000313" key="4">
    <source>
        <dbReference type="Proteomes" id="UP001476798"/>
    </source>
</evidence>
<gene>
    <name evidence="3" type="ORF">GOODEAATRI_004903</name>
</gene>
<dbReference type="PANTHER" id="PTHR31663:SF4">
    <property type="entry name" value="COILED-COIL DOMAIN-CONTAINING PROTEIN 3"/>
    <property type="match status" value="1"/>
</dbReference>
<dbReference type="Proteomes" id="UP001476798">
    <property type="component" value="Unassembled WGS sequence"/>
</dbReference>
<dbReference type="SUPFAM" id="SSF57997">
    <property type="entry name" value="Tropomyosin"/>
    <property type="match status" value="1"/>
</dbReference>
<feature type="non-terminal residue" evidence="3">
    <location>
        <position position="1"/>
    </location>
</feature>
<keyword evidence="1" id="KW-0175">Coiled coil</keyword>
<feature type="coiled-coil region" evidence="1">
    <location>
        <begin position="3"/>
        <end position="65"/>
    </location>
</feature>
<comment type="caution">
    <text evidence="3">The sequence shown here is derived from an EMBL/GenBank/DDBJ whole genome shotgun (WGS) entry which is preliminary data.</text>
</comment>
<accession>A0ABV0NHJ3</accession>
<keyword evidence="4" id="KW-1185">Reference proteome</keyword>
<protein>
    <recommendedName>
        <fullName evidence="5">NFE2 factor</fullName>
    </recommendedName>
</protein>
<evidence type="ECO:0008006" key="5">
    <source>
        <dbReference type="Google" id="ProtNLM"/>
    </source>
</evidence>
<name>A0ABV0NHJ3_9TELE</name>
<dbReference type="EMBL" id="JAHRIO010040194">
    <property type="protein sequence ID" value="MEQ2170882.1"/>
    <property type="molecule type" value="Genomic_DNA"/>
</dbReference>
<evidence type="ECO:0000256" key="1">
    <source>
        <dbReference type="SAM" id="Coils"/>
    </source>
</evidence>
<evidence type="ECO:0000256" key="2">
    <source>
        <dbReference type="SAM" id="MobiDB-lite"/>
    </source>
</evidence>
<dbReference type="InterPro" id="IPR040311">
    <property type="entry name" value="CCDC3"/>
</dbReference>
<proteinExistence type="predicted"/>
<organism evidence="3 4">
    <name type="scientific">Goodea atripinnis</name>
    <dbReference type="NCBI Taxonomy" id="208336"/>
    <lineage>
        <taxon>Eukaryota</taxon>
        <taxon>Metazoa</taxon>
        <taxon>Chordata</taxon>
        <taxon>Craniata</taxon>
        <taxon>Vertebrata</taxon>
        <taxon>Euteleostomi</taxon>
        <taxon>Actinopterygii</taxon>
        <taxon>Neopterygii</taxon>
        <taxon>Teleostei</taxon>
        <taxon>Neoteleostei</taxon>
        <taxon>Acanthomorphata</taxon>
        <taxon>Ovalentaria</taxon>
        <taxon>Atherinomorphae</taxon>
        <taxon>Cyprinodontiformes</taxon>
        <taxon>Goodeidae</taxon>
        <taxon>Goodea</taxon>
    </lineage>
</organism>